<keyword evidence="4" id="KW-1185">Reference proteome</keyword>
<dbReference type="EMBL" id="MKEK01000001">
    <property type="protein sequence ID" value="OEY68934.1"/>
    <property type="molecule type" value="Genomic_DNA"/>
</dbReference>
<evidence type="ECO:0000313" key="4">
    <source>
        <dbReference type="Proteomes" id="UP000242258"/>
    </source>
</evidence>
<dbReference type="GO" id="GO:0005737">
    <property type="term" value="C:cytoplasm"/>
    <property type="evidence" value="ECO:0007669"/>
    <property type="project" value="TreeGrafter"/>
</dbReference>
<dbReference type="NCBIfam" id="NF040713">
    <property type="entry name" value="ZapE"/>
    <property type="match status" value="1"/>
</dbReference>
<comment type="caution">
    <text evidence="3">The sequence shown here is derived from an EMBL/GenBank/DDBJ whole genome shotgun (WGS) entry which is preliminary data.</text>
</comment>
<dbReference type="AlphaFoldDB" id="A0A1E7Q413"/>
<evidence type="ECO:0000256" key="1">
    <source>
        <dbReference type="ARBA" id="ARBA00022741"/>
    </source>
</evidence>
<keyword evidence="3" id="KW-0131">Cell cycle</keyword>
<keyword evidence="3" id="KW-0132">Cell division</keyword>
<dbReference type="GO" id="GO:0016887">
    <property type="term" value="F:ATP hydrolysis activity"/>
    <property type="evidence" value="ECO:0007669"/>
    <property type="project" value="InterPro"/>
</dbReference>
<organism evidence="3 4">
    <name type="scientific">Rheinheimera salexigens</name>
    <dbReference type="NCBI Taxonomy" id="1628148"/>
    <lineage>
        <taxon>Bacteria</taxon>
        <taxon>Pseudomonadati</taxon>
        <taxon>Pseudomonadota</taxon>
        <taxon>Gammaproteobacteria</taxon>
        <taxon>Chromatiales</taxon>
        <taxon>Chromatiaceae</taxon>
        <taxon>Rheinheimera</taxon>
    </lineage>
</organism>
<dbReference type="GO" id="GO:0051301">
    <property type="term" value="P:cell division"/>
    <property type="evidence" value="ECO:0007669"/>
    <property type="project" value="UniProtKB-KW"/>
</dbReference>
<accession>A0A1E7Q413</accession>
<dbReference type="Pfam" id="PF03969">
    <property type="entry name" value="AFG1_ATPase"/>
    <property type="match status" value="2"/>
</dbReference>
<name>A0A1E7Q413_9GAMM</name>
<dbReference type="Gene3D" id="3.40.50.300">
    <property type="entry name" value="P-loop containing nucleotide triphosphate hydrolases"/>
    <property type="match status" value="1"/>
</dbReference>
<keyword evidence="2" id="KW-0067">ATP-binding</keyword>
<keyword evidence="1" id="KW-0547">Nucleotide-binding</keyword>
<dbReference type="GO" id="GO:0005524">
    <property type="term" value="F:ATP binding"/>
    <property type="evidence" value="ECO:0007669"/>
    <property type="project" value="UniProtKB-KW"/>
</dbReference>
<proteinExistence type="predicted"/>
<evidence type="ECO:0000313" key="3">
    <source>
        <dbReference type="EMBL" id="OEY68934.1"/>
    </source>
</evidence>
<dbReference type="InterPro" id="IPR005654">
    <property type="entry name" value="ATPase_AFG1-like"/>
</dbReference>
<dbReference type="STRING" id="1628148.BI198_04645"/>
<reference evidence="4" key="1">
    <citation type="submission" date="2016-09" db="EMBL/GenBank/DDBJ databases">
        <authorList>
            <person name="Wan X."/>
            <person name="Hou S."/>
        </authorList>
    </citation>
    <scope>NUCLEOTIDE SEQUENCE [LARGE SCALE GENOMIC DNA]</scope>
    <source>
        <strain evidence="4">KH87</strain>
    </source>
</reference>
<gene>
    <name evidence="3" type="ORF">BI198_04645</name>
</gene>
<dbReference type="PANTHER" id="PTHR12169:SF6">
    <property type="entry name" value="AFG1-LIKE ATPASE"/>
    <property type="match status" value="1"/>
</dbReference>
<dbReference type="SUPFAM" id="SSF52540">
    <property type="entry name" value="P-loop containing nucleoside triphosphate hydrolases"/>
    <property type="match status" value="1"/>
</dbReference>
<dbReference type="InterPro" id="IPR027417">
    <property type="entry name" value="P-loop_NTPase"/>
</dbReference>
<protein>
    <submittedName>
        <fullName evidence="3">Cell division protein ZapE</fullName>
    </submittedName>
</protein>
<sequence>MYCLGVAAAVLAQYQQQIETTALRYDEAQYQLIQQLQLLAQQLNAGETPRQGIYIYGPVGRGKTMLMDSFYQHLKIKQKIRLHFHHFMARVHKELDRLTGQADPLEQIAKNWAKQYKVLCFDEFFVNDIGDAMLLGTLWQALFSHGVLLVTTSNAPPSQLYVNGLQRQRFLPTISLLEHYCQLINLDNGIDYRRSENSPKPYYLQHGSATQLQRLSQQLFGPVQACQQVSVQQRSIDCLWRNEYVIGFDFMALCHGPRSQLDYMQLAAQYKAIAVHQVPQFSYLAEKAIVHGVEDQYQREHKEYFVSKMDDEARRFIALVDECYDKGCLLLLSAEVDIADLYQAKQLAFAFERSTSRLYEMQRWQIEQQITQ</sequence>
<dbReference type="Proteomes" id="UP000242258">
    <property type="component" value="Unassembled WGS sequence"/>
</dbReference>
<evidence type="ECO:0000256" key="2">
    <source>
        <dbReference type="ARBA" id="ARBA00022840"/>
    </source>
</evidence>
<dbReference type="GO" id="GO:0032153">
    <property type="term" value="C:cell division site"/>
    <property type="evidence" value="ECO:0007669"/>
    <property type="project" value="TreeGrafter"/>
</dbReference>
<dbReference type="PANTHER" id="PTHR12169">
    <property type="entry name" value="ATPASE N2B"/>
    <property type="match status" value="1"/>
</dbReference>